<dbReference type="Proteomes" id="UP001281777">
    <property type="component" value="Unassembled WGS sequence"/>
</dbReference>
<feature type="transmembrane region" description="Helical" evidence="1">
    <location>
        <begin position="33"/>
        <end position="55"/>
    </location>
</feature>
<dbReference type="RefSeq" id="WP_318051905.1">
    <property type="nucleotide sequence ID" value="NZ_JAWPEV010000015.1"/>
</dbReference>
<organism evidence="2 3">
    <name type="scientific">Mesomycoplasma ovipneumoniae</name>
    <dbReference type="NCBI Taxonomy" id="29562"/>
    <lineage>
        <taxon>Bacteria</taxon>
        <taxon>Bacillati</taxon>
        <taxon>Mycoplasmatota</taxon>
        <taxon>Mycoplasmoidales</taxon>
        <taxon>Metamycoplasmataceae</taxon>
        <taxon>Mesomycoplasma</taxon>
    </lineage>
</organism>
<protein>
    <submittedName>
        <fullName evidence="2">Uncharacterized protein</fullName>
    </submittedName>
</protein>
<accession>A0AAJ2UA35</accession>
<dbReference type="EMBL" id="JAWPFE010000009">
    <property type="protein sequence ID" value="MDW2892731.1"/>
    <property type="molecule type" value="Genomic_DNA"/>
</dbReference>
<reference evidence="2" key="1">
    <citation type="submission" date="2023-10" db="EMBL/GenBank/DDBJ databases">
        <title>Genome sequences of Mycoplasma ovipneumoniae isolated from goats.</title>
        <authorList>
            <person name="Spergser J."/>
        </authorList>
    </citation>
    <scope>NUCLEOTIDE SEQUENCE</scope>
    <source>
        <strain evidence="2">5N</strain>
    </source>
</reference>
<feature type="transmembrane region" description="Helical" evidence="1">
    <location>
        <begin position="76"/>
        <end position="101"/>
    </location>
</feature>
<proteinExistence type="predicted"/>
<sequence length="145" mass="17675">MTNSKPTLKTRFRYIFLGKLPLERKYRPKIIEYFYLFIGNFVISTFWVLVLLAFGKYEWKISENWSLILSNEFNTYFWKFIISISITAWVVNIFLCIHLIYILSKTEDYKWVVFLSIFTNIFPFFSFFNLIISVFGFYKHKIVFK</sequence>
<evidence type="ECO:0000313" key="2">
    <source>
        <dbReference type="EMBL" id="MDW2892731.1"/>
    </source>
</evidence>
<keyword evidence="1" id="KW-0812">Transmembrane</keyword>
<keyword evidence="1" id="KW-1133">Transmembrane helix</keyword>
<feature type="transmembrane region" description="Helical" evidence="1">
    <location>
        <begin position="113"/>
        <end position="138"/>
    </location>
</feature>
<keyword evidence="1" id="KW-0472">Membrane</keyword>
<dbReference type="AlphaFoldDB" id="A0AAJ2UA35"/>
<comment type="caution">
    <text evidence="2">The sequence shown here is derived from an EMBL/GenBank/DDBJ whole genome shotgun (WGS) entry which is preliminary data.</text>
</comment>
<name>A0AAJ2UA35_9BACT</name>
<evidence type="ECO:0000256" key="1">
    <source>
        <dbReference type="SAM" id="Phobius"/>
    </source>
</evidence>
<gene>
    <name evidence="2" type="ORF">R7W54_01965</name>
</gene>
<evidence type="ECO:0000313" key="3">
    <source>
        <dbReference type="Proteomes" id="UP001281777"/>
    </source>
</evidence>